<dbReference type="InterPro" id="IPR019734">
    <property type="entry name" value="TPR_rpt"/>
</dbReference>
<dbReference type="GO" id="GO:0004016">
    <property type="term" value="F:adenylate cyclase activity"/>
    <property type="evidence" value="ECO:0007669"/>
    <property type="project" value="TreeGrafter"/>
</dbReference>
<evidence type="ECO:0000256" key="1">
    <source>
        <dbReference type="ARBA" id="ARBA00022741"/>
    </source>
</evidence>
<dbReference type="PANTHER" id="PTHR16305:SF28">
    <property type="entry name" value="GUANYLATE CYCLASE DOMAIN-CONTAINING PROTEIN"/>
    <property type="match status" value="1"/>
</dbReference>
<feature type="domain" description="Orc1-like AAA ATPase" evidence="3">
    <location>
        <begin position="6"/>
        <end position="192"/>
    </location>
</feature>
<evidence type="ECO:0000259" key="3">
    <source>
        <dbReference type="Pfam" id="PF13191"/>
    </source>
</evidence>
<dbReference type="SUPFAM" id="SSF48452">
    <property type="entry name" value="TPR-like"/>
    <property type="match status" value="3"/>
</dbReference>
<name>A0A2P1AMB6_9BACT</name>
<reference evidence="4" key="1">
    <citation type="journal article" date="2018" name="Proc. Natl. Acad. Sci. U.S.A.">
        <title>Single-bacterial genomics validates rich and varied specialized metabolism of uncultivated Entotheonella sponge symbionts.</title>
        <authorList>
            <person name="Mori T."/>
            <person name="Cahn J.K.B."/>
            <person name="Wilson M.C."/>
            <person name="Meoded R.A."/>
            <person name="Wiebach V."/>
            <person name="Martinez A.F.C."/>
            <person name="Helfrich E.J.N."/>
            <person name="Albersmeier A."/>
            <person name="Wibberg D."/>
            <person name="Datwyler S."/>
            <person name="Keren R."/>
            <person name="Lavy A."/>
            <person name="Ruckert C."/>
            <person name="Ilan M."/>
            <person name="Kalinowski J."/>
            <person name="Matsunaga S."/>
            <person name="Takeyama H."/>
            <person name="Piel J."/>
        </authorList>
    </citation>
    <scope>NUCLEOTIDE SEQUENCE</scope>
    <source>
        <strain evidence="4">TSWB1</strain>
    </source>
</reference>
<dbReference type="Pfam" id="PF13191">
    <property type="entry name" value="AAA_16"/>
    <property type="match status" value="1"/>
</dbReference>
<proteinExistence type="predicted"/>
<dbReference type="SMART" id="SM00028">
    <property type="entry name" value="TPR"/>
    <property type="match status" value="5"/>
</dbReference>
<dbReference type="GO" id="GO:0005524">
    <property type="term" value="F:ATP binding"/>
    <property type="evidence" value="ECO:0007669"/>
    <property type="project" value="UniProtKB-KW"/>
</dbReference>
<dbReference type="AlphaFoldDB" id="A0A2P1AMB6"/>
<dbReference type="Gene3D" id="1.25.40.10">
    <property type="entry name" value="Tetratricopeptide repeat domain"/>
    <property type="match status" value="2"/>
</dbReference>
<keyword evidence="1" id="KW-0547">Nucleotide-binding</keyword>
<dbReference type="GO" id="GO:0005737">
    <property type="term" value="C:cytoplasm"/>
    <property type="evidence" value="ECO:0007669"/>
    <property type="project" value="TreeGrafter"/>
</dbReference>
<dbReference type="EMBL" id="MG844357">
    <property type="protein sequence ID" value="AVI26395.1"/>
    <property type="molecule type" value="Genomic_DNA"/>
</dbReference>
<protein>
    <submittedName>
        <fullName evidence="4">Nonribosomal peptide synthase-like protein</fullName>
    </submittedName>
</protein>
<evidence type="ECO:0000313" key="4">
    <source>
        <dbReference type="EMBL" id="AVI26395.1"/>
    </source>
</evidence>
<sequence length="835" mass="92782">MPRGTPFVGREVAIKTLQQASEQVGAGHGQVVAIAGETGVGKSRLMCELAPRYRAQGWRVLEMAAGLSGSAVPYLPLLTLIKHYSQIEAGDTPETIRAKVTEQIVNLDESLQETIPALLFLLDVLPENSPFWRLELPEQRHWVLDALLQFVRRESQAQPLLLMVEDLQRLDTETLTFLDRLVESLSTTQLLLWVTHQTTYQPSWSGKPHYSQVLLDPLSPESAASLLASLLGSTPDLDPLKAFLIERTACHPVFLEESIRLLVETDILAGEPGAYQLTQAVPAIQLPSTLEAVLAARLDHLLPHDKTLLQTAAAIGVEVPLRLLQSVAEIPEERCYRSLSRLQAATFLEETSSDTKRIYTFSHTLLHDVVYQSLTQEQQQALHQQIASAMEALDDASQPVEQVERLAYQAFQGECWDTAYQAYQRVGTWAERHAAYHEAMTYLKQALSAWRNLPHNRDMQEQGFELLCALQATVSHVVNTEQSMVYLDEAEALAKDLGDSYRLGRVSALQLHNLKWTSEPDHTLEYGQRALTLLVPGKHDVLRATVNADLGQLYYMIGQYQQALQHCQHNLPIFEGARRYTMCGLTLGAVDARIWVALCMAELGTFTESISLGEEAIRLATDTNHFSSIVVSQYNLGRIALRKGDISQAIDLLKDALTRCRVAKIPIWTLSLTSHLGLAYAFAGRVAEATPLIEEAVSLPGATSIGSTLGEAYLLTGRAKDALALATSTLEHRLTQNARGTQARILLLLGDICHHDMDFSQADAYYRQARTLAEELSMRPVQAHCHLSHGKLYRQIGQVANAYTELSTALHLYRTLDMTFWRPQAEAALAEIEGA</sequence>
<dbReference type="PANTHER" id="PTHR16305">
    <property type="entry name" value="TESTICULAR SOLUBLE ADENYLYL CYCLASE"/>
    <property type="match status" value="1"/>
</dbReference>
<evidence type="ECO:0000256" key="2">
    <source>
        <dbReference type="ARBA" id="ARBA00022840"/>
    </source>
</evidence>
<accession>A0A2P1AMB6</accession>
<dbReference type="InterPro" id="IPR041664">
    <property type="entry name" value="AAA_16"/>
</dbReference>
<dbReference type="InterPro" id="IPR027417">
    <property type="entry name" value="P-loop_NTPase"/>
</dbReference>
<organism evidence="4">
    <name type="scientific">Candidatus Entotheonella serta</name>
    <dbReference type="NCBI Taxonomy" id="1652106"/>
    <lineage>
        <taxon>Bacteria</taxon>
        <taxon>Pseudomonadati</taxon>
        <taxon>Nitrospinota/Tectimicrobiota group</taxon>
        <taxon>Candidatus Tectimicrobiota</taxon>
        <taxon>Candidatus Entotheonellia</taxon>
        <taxon>Candidatus Entotheonellales</taxon>
        <taxon>Candidatus Entotheonellaceae</taxon>
        <taxon>Candidatus Entotheonella</taxon>
    </lineage>
</organism>
<dbReference type="SUPFAM" id="SSF52540">
    <property type="entry name" value="P-loop containing nucleoside triphosphate hydrolases"/>
    <property type="match status" value="1"/>
</dbReference>
<gene>
    <name evidence="4" type="primary">tnaE</name>
</gene>
<keyword evidence="2" id="KW-0067">ATP-binding</keyword>
<dbReference type="InterPro" id="IPR011990">
    <property type="entry name" value="TPR-like_helical_dom_sf"/>
</dbReference>